<name>A0A2T7PU51_POMCA</name>
<feature type="compositionally biased region" description="Basic and acidic residues" evidence="1">
    <location>
        <begin position="91"/>
        <end position="105"/>
    </location>
</feature>
<dbReference type="OrthoDB" id="10004641at2759"/>
<dbReference type="Proteomes" id="UP000245119">
    <property type="component" value="Linkage Group LG2"/>
</dbReference>
<feature type="region of interest" description="Disordered" evidence="1">
    <location>
        <begin position="36"/>
        <end position="109"/>
    </location>
</feature>
<keyword evidence="3" id="KW-1185">Reference proteome</keyword>
<comment type="caution">
    <text evidence="2">The sequence shown here is derived from an EMBL/GenBank/DDBJ whole genome shotgun (WGS) entry which is preliminary data.</text>
</comment>
<sequence length="246" mass="26994">MQIQKVAEPGEIVSSPFSAKHLLETAASRLSHKISHLPSPVVSPPKPAAESSGSSDMPFDLSKSARKHETRSPSSPKEESLTSPPPSRRSSSRDDAPLDLSKKAVPEVLPVETPRKTHIYGGELRSPVIPEPKYPAFPTSVPYPFPAPASLMESMLRLDKEKISQSFQQEMVKFMAFPRYPIPGMPTAFGAAINHLGMLRPEMDKSLPPRSSRWTRCRMAEAITPRTILSPMVHSRCRPGPASAAR</sequence>
<evidence type="ECO:0000313" key="3">
    <source>
        <dbReference type="Proteomes" id="UP000245119"/>
    </source>
</evidence>
<protein>
    <submittedName>
        <fullName evidence="2">Uncharacterized protein</fullName>
    </submittedName>
</protein>
<organism evidence="2 3">
    <name type="scientific">Pomacea canaliculata</name>
    <name type="common">Golden apple snail</name>
    <dbReference type="NCBI Taxonomy" id="400727"/>
    <lineage>
        <taxon>Eukaryota</taxon>
        <taxon>Metazoa</taxon>
        <taxon>Spiralia</taxon>
        <taxon>Lophotrochozoa</taxon>
        <taxon>Mollusca</taxon>
        <taxon>Gastropoda</taxon>
        <taxon>Caenogastropoda</taxon>
        <taxon>Architaenioglossa</taxon>
        <taxon>Ampullarioidea</taxon>
        <taxon>Ampullariidae</taxon>
        <taxon>Pomacea</taxon>
    </lineage>
</organism>
<reference evidence="2 3" key="1">
    <citation type="submission" date="2018-04" db="EMBL/GenBank/DDBJ databases">
        <title>The genome of golden apple snail Pomacea canaliculata provides insight into stress tolerance and invasive adaptation.</title>
        <authorList>
            <person name="Liu C."/>
            <person name="Liu B."/>
            <person name="Ren Y."/>
            <person name="Zhang Y."/>
            <person name="Wang H."/>
            <person name="Li S."/>
            <person name="Jiang F."/>
            <person name="Yin L."/>
            <person name="Zhang G."/>
            <person name="Qian W."/>
            <person name="Fan W."/>
        </authorList>
    </citation>
    <scope>NUCLEOTIDE SEQUENCE [LARGE SCALE GENOMIC DNA]</scope>
    <source>
        <strain evidence="2">SZHN2017</strain>
        <tissue evidence="2">Muscle</tissue>
    </source>
</reference>
<accession>A0A2T7PU51</accession>
<evidence type="ECO:0000313" key="2">
    <source>
        <dbReference type="EMBL" id="PVD36956.1"/>
    </source>
</evidence>
<evidence type="ECO:0000256" key="1">
    <source>
        <dbReference type="SAM" id="MobiDB-lite"/>
    </source>
</evidence>
<dbReference type="AlphaFoldDB" id="A0A2T7PU51"/>
<dbReference type="EMBL" id="PZQS01000002">
    <property type="protein sequence ID" value="PVD36956.1"/>
    <property type="molecule type" value="Genomic_DNA"/>
</dbReference>
<proteinExistence type="predicted"/>
<gene>
    <name evidence="2" type="ORF">C0Q70_03949</name>
</gene>